<accession>A0A2J6PP61</accession>
<dbReference type="OrthoDB" id="3599061at2759"/>
<dbReference type="AlphaFoldDB" id="A0A2J6PP61"/>
<evidence type="ECO:0000256" key="1">
    <source>
        <dbReference type="SAM" id="MobiDB-lite"/>
    </source>
</evidence>
<feature type="region of interest" description="Disordered" evidence="1">
    <location>
        <begin position="206"/>
        <end position="251"/>
    </location>
</feature>
<reference evidence="2 3" key="1">
    <citation type="submission" date="2016-05" db="EMBL/GenBank/DDBJ databases">
        <title>A degradative enzymes factory behind the ericoid mycorrhizal symbiosis.</title>
        <authorList>
            <consortium name="DOE Joint Genome Institute"/>
            <person name="Martino E."/>
            <person name="Morin E."/>
            <person name="Grelet G."/>
            <person name="Kuo A."/>
            <person name="Kohler A."/>
            <person name="Daghino S."/>
            <person name="Barry K."/>
            <person name="Choi C."/>
            <person name="Cichocki N."/>
            <person name="Clum A."/>
            <person name="Copeland A."/>
            <person name="Hainaut M."/>
            <person name="Haridas S."/>
            <person name="Labutti K."/>
            <person name="Lindquist E."/>
            <person name="Lipzen A."/>
            <person name="Khouja H.-R."/>
            <person name="Murat C."/>
            <person name="Ohm R."/>
            <person name="Olson A."/>
            <person name="Spatafora J."/>
            <person name="Veneault-Fourrey C."/>
            <person name="Henrissat B."/>
            <person name="Grigoriev I."/>
            <person name="Martin F."/>
            <person name="Perotto S."/>
        </authorList>
    </citation>
    <scope>NUCLEOTIDE SEQUENCE [LARGE SCALE GENOMIC DNA]</scope>
    <source>
        <strain evidence="2 3">UAMH 7357</strain>
    </source>
</reference>
<feature type="compositionally biased region" description="Basic and acidic residues" evidence="1">
    <location>
        <begin position="231"/>
        <end position="245"/>
    </location>
</feature>
<name>A0A2J6PP61_9HELO</name>
<gene>
    <name evidence="2" type="ORF">NA56DRAFT_709468</name>
</gene>
<organism evidence="2 3">
    <name type="scientific">Hyaloscypha hepaticicola</name>
    <dbReference type="NCBI Taxonomy" id="2082293"/>
    <lineage>
        <taxon>Eukaryota</taxon>
        <taxon>Fungi</taxon>
        <taxon>Dikarya</taxon>
        <taxon>Ascomycota</taxon>
        <taxon>Pezizomycotina</taxon>
        <taxon>Leotiomycetes</taxon>
        <taxon>Helotiales</taxon>
        <taxon>Hyaloscyphaceae</taxon>
        <taxon>Hyaloscypha</taxon>
    </lineage>
</organism>
<sequence length="251" mass="27160">MDILARQTVAPTAPAASTVQPVLTAPAASTVQAVITALATSTVQAIPVAPATSTVQAVLTAPVAPAAPAASTVQAVITAPIAPVTSTVQAVLTAPVAPKQLSPDRPEVLMQAYLAEKTAWLAQHPTVRPTEYRKARKWKNPRPKVLKEQLFYMPKERRDLNGDIITTKANWTNKEITVWLDNEERKEEEEYNRLQVEFDANGQRHTENGRVNVLGPQSTGGTGATTPVRALGKESKQCQDLDRTSKNMQIN</sequence>
<proteinExistence type="predicted"/>
<protein>
    <submittedName>
        <fullName evidence="2">Uncharacterized protein</fullName>
    </submittedName>
</protein>
<dbReference type="EMBL" id="KZ613510">
    <property type="protein sequence ID" value="PMD15820.1"/>
    <property type="molecule type" value="Genomic_DNA"/>
</dbReference>
<evidence type="ECO:0000313" key="3">
    <source>
        <dbReference type="Proteomes" id="UP000235672"/>
    </source>
</evidence>
<evidence type="ECO:0000313" key="2">
    <source>
        <dbReference type="EMBL" id="PMD15820.1"/>
    </source>
</evidence>
<dbReference type="Proteomes" id="UP000235672">
    <property type="component" value="Unassembled WGS sequence"/>
</dbReference>
<keyword evidence="3" id="KW-1185">Reference proteome</keyword>
<dbReference type="STRING" id="1745343.A0A2J6PP61"/>